<dbReference type="Pfam" id="PF00474">
    <property type="entry name" value="SSF"/>
    <property type="match status" value="1"/>
</dbReference>
<gene>
    <name evidence="9" type="ORF">HPC62_09390</name>
</gene>
<evidence type="ECO:0000256" key="2">
    <source>
        <dbReference type="ARBA" id="ARBA00006434"/>
    </source>
</evidence>
<feature type="transmembrane region" description="Helical" evidence="8">
    <location>
        <begin position="381"/>
        <end position="403"/>
    </location>
</feature>
<dbReference type="KEGG" id="theu:HPC62_09390"/>
<feature type="transmembrane region" description="Helical" evidence="8">
    <location>
        <begin position="69"/>
        <end position="91"/>
    </location>
</feature>
<feature type="transmembrane region" description="Helical" evidence="8">
    <location>
        <begin position="410"/>
        <end position="428"/>
    </location>
</feature>
<dbReference type="PROSITE" id="PS50283">
    <property type="entry name" value="NA_SOLUT_SYMP_3"/>
    <property type="match status" value="1"/>
</dbReference>
<keyword evidence="4 8" id="KW-0812">Transmembrane</keyword>
<evidence type="ECO:0000313" key="10">
    <source>
        <dbReference type="Proteomes" id="UP000505210"/>
    </source>
</evidence>
<feature type="transmembrane region" description="Helical" evidence="8">
    <location>
        <begin position="45"/>
        <end position="63"/>
    </location>
</feature>
<dbReference type="InterPro" id="IPR038377">
    <property type="entry name" value="Na/Glc_symporter_sf"/>
</dbReference>
<feature type="transmembrane region" description="Helical" evidence="8">
    <location>
        <begin position="112"/>
        <end position="135"/>
    </location>
</feature>
<feature type="transmembrane region" description="Helical" evidence="8">
    <location>
        <begin position="6"/>
        <end position="24"/>
    </location>
</feature>
<feature type="transmembrane region" description="Helical" evidence="8">
    <location>
        <begin position="267"/>
        <end position="290"/>
    </location>
</feature>
<evidence type="ECO:0000256" key="6">
    <source>
        <dbReference type="ARBA" id="ARBA00023136"/>
    </source>
</evidence>
<protein>
    <submittedName>
        <fullName evidence="9">Na+/proline symporter</fullName>
    </submittedName>
</protein>
<dbReference type="GO" id="GO:0005886">
    <property type="term" value="C:plasma membrane"/>
    <property type="evidence" value="ECO:0007669"/>
    <property type="project" value="TreeGrafter"/>
</dbReference>
<dbReference type="EMBL" id="CP053661">
    <property type="protein sequence ID" value="QKD82366.1"/>
    <property type="molecule type" value="Genomic_DNA"/>
</dbReference>
<sequence length="496" mass="52339">MSVQSVALLVTLATAGGFALLGLVRASQQTMNLEDYMVSRNRFGPWMSFATVVASALGVWILFSPPQVGASSGIAGIVGYCLGSAAPLALFTQIGPRLRRILPQGHSLNEFVLCRFGNAMYLLALGVIVFYMFIYLAAELTAIAKAVQILADVPLGWTALVVIAATFLYTTYGGLGATIFTDAIQFAVMVPLLLVSFLVALAAMGGWEAALQPVRLNAPQLLSLGNVDGIKFGATLVLAIVAAEVFNQANWQRVYASRTDKTVQQAFLGSAVITLPLLMIAGALGLLAASLGFTDDRAFFSLLQQLALPLWFTVLVLVLALALVMSTLSSLLNGIASVFTIDLIRLFPQMQTSGLLRASRLLTVAVGLPAIAIAARGFDVLYLFLLADLVCAGAVFPVIWGLYSRRLTGQTAFFSALAGIGAGALFFPKPDFSPWNGLPFAGDLLVSFAVAIAVSAGIALVGSAIANRRQQFDFATLGDRSRAYAAPAPDQISIGK</sequence>
<dbReference type="RefSeq" id="WP_172355103.1">
    <property type="nucleotide sequence ID" value="NZ_CP053661.1"/>
</dbReference>
<keyword evidence="3" id="KW-0813">Transport</keyword>
<dbReference type="Proteomes" id="UP000505210">
    <property type="component" value="Chromosome"/>
</dbReference>
<dbReference type="InterPro" id="IPR050277">
    <property type="entry name" value="Sodium:Solute_Symporter"/>
</dbReference>
<evidence type="ECO:0000256" key="3">
    <source>
        <dbReference type="ARBA" id="ARBA00022448"/>
    </source>
</evidence>
<evidence type="ECO:0000256" key="1">
    <source>
        <dbReference type="ARBA" id="ARBA00004141"/>
    </source>
</evidence>
<evidence type="ECO:0000256" key="5">
    <source>
        <dbReference type="ARBA" id="ARBA00022989"/>
    </source>
</evidence>
<feature type="transmembrane region" description="Helical" evidence="8">
    <location>
        <begin position="229"/>
        <end position="246"/>
    </location>
</feature>
<evidence type="ECO:0000256" key="8">
    <source>
        <dbReference type="SAM" id="Phobius"/>
    </source>
</evidence>
<dbReference type="Gene3D" id="1.20.1730.10">
    <property type="entry name" value="Sodium/glucose cotransporter"/>
    <property type="match status" value="1"/>
</dbReference>
<organism evidence="9 10">
    <name type="scientific">Thermoleptolyngbya sichuanensis A183</name>
    <dbReference type="NCBI Taxonomy" id="2737172"/>
    <lineage>
        <taxon>Bacteria</taxon>
        <taxon>Bacillati</taxon>
        <taxon>Cyanobacteriota</taxon>
        <taxon>Cyanophyceae</taxon>
        <taxon>Oculatellales</taxon>
        <taxon>Oculatellaceae</taxon>
        <taxon>Thermoleptolyngbya</taxon>
        <taxon>Thermoleptolyngbya sichuanensis</taxon>
    </lineage>
</organism>
<dbReference type="GO" id="GO:0015606">
    <property type="term" value="F:spermidine transmembrane transporter activity"/>
    <property type="evidence" value="ECO:0007669"/>
    <property type="project" value="TreeGrafter"/>
</dbReference>
<dbReference type="PANTHER" id="PTHR48086">
    <property type="entry name" value="SODIUM/PROLINE SYMPORTER-RELATED"/>
    <property type="match status" value="1"/>
</dbReference>
<comment type="similarity">
    <text evidence="2 7">Belongs to the sodium:solute symporter (SSF) (TC 2.A.21) family.</text>
</comment>
<keyword evidence="5 8" id="KW-1133">Transmembrane helix</keyword>
<evidence type="ECO:0000313" key="9">
    <source>
        <dbReference type="EMBL" id="QKD82366.1"/>
    </source>
</evidence>
<feature type="transmembrane region" description="Helical" evidence="8">
    <location>
        <begin position="187"/>
        <end position="209"/>
    </location>
</feature>
<dbReference type="PANTHER" id="PTHR48086:SF10">
    <property type="entry name" value="AGR155CP"/>
    <property type="match status" value="1"/>
</dbReference>
<comment type="subcellular location">
    <subcellularLocation>
        <location evidence="1">Membrane</location>
        <topology evidence="1">Multi-pass membrane protein</topology>
    </subcellularLocation>
</comment>
<dbReference type="InterPro" id="IPR001734">
    <property type="entry name" value="Na/solute_symporter"/>
</dbReference>
<reference evidence="9 10" key="1">
    <citation type="submission" date="2020-05" db="EMBL/GenBank/DDBJ databases">
        <title>Complete genome sequence of of a novel Thermoleptolyngbya strain isolated from hot springs of Ganzi, Sichuan China.</title>
        <authorList>
            <person name="Tang J."/>
            <person name="Daroch M."/>
            <person name="Li L."/>
            <person name="Waleron K."/>
            <person name="Waleron M."/>
            <person name="Waleron M."/>
        </authorList>
    </citation>
    <scope>NUCLEOTIDE SEQUENCE [LARGE SCALE GENOMIC DNA]</scope>
    <source>
        <strain evidence="9 10">PKUAC-SCTA183</strain>
    </source>
</reference>
<name>A0A6M8BDU0_9CYAN</name>
<evidence type="ECO:0000256" key="7">
    <source>
        <dbReference type="RuleBase" id="RU362091"/>
    </source>
</evidence>
<feature type="transmembrane region" description="Helical" evidence="8">
    <location>
        <begin position="355"/>
        <end position="375"/>
    </location>
</feature>
<feature type="transmembrane region" description="Helical" evidence="8">
    <location>
        <begin position="155"/>
        <end position="175"/>
    </location>
</feature>
<keyword evidence="6 8" id="KW-0472">Membrane</keyword>
<dbReference type="AlphaFoldDB" id="A0A6M8BDU0"/>
<feature type="transmembrane region" description="Helical" evidence="8">
    <location>
        <begin position="440"/>
        <end position="461"/>
    </location>
</feature>
<evidence type="ECO:0000256" key="4">
    <source>
        <dbReference type="ARBA" id="ARBA00022692"/>
    </source>
</evidence>
<keyword evidence="10" id="KW-1185">Reference proteome</keyword>
<accession>A0A6M8BDU0</accession>
<feature type="transmembrane region" description="Helical" evidence="8">
    <location>
        <begin position="310"/>
        <end position="343"/>
    </location>
</feature>
<proteinExistence type="inferred from homology"/>